<gene>
    <name evidence="1" type="ORF">SAMN05216571_101298</name>
</gene>
<evidence type="ECO:0000313" key="2">
    <source>
        <dbReference type="Proteomes" id="UP000198641"/>
    </source>
</evidence>
<proteinExistence type="predicted"/>
<dbReference type="PANTHER" id="PTHR37625:SF5">
    <property type="entry name" value="LIPOPROTEIN"/>
    <property type="match status" value="1"/>
</dbReference>
<protein>
    <submittedName>
        <fullName evidence="1">Type VI secretion system protein VasD</fullName>
    </submittedName>
</protein>
<keyword evidence="2" id="KW-1185">Reference proteome</keyword>
<dbReference type="RefSeq" id="WP_245696303.1">
    <property type="nucleotide sequence ID" value="NZ_FNCI01000001.1"/>
</dbReference>
<organism evidence="1 2">
    <name type="scientific">Onishia taeanensis</name>
    <dbReference type="NCBI Taxonomy" id="284577"/>
    <lineage>
        <taxon>Bacteria</taxon>
        <taxon>Pseudomonadati</taxon>
        <taxon>Pseudomonadota</taxon>
        <taxon>Gammaproteobacteria</taxon>
        <taxon>Oceanospirillales</taxon>
        <taxon>Halomonadaceae</taxon>
        <taxon>Onishia</taxon>
    </lineage>
</organism>
<accession>A0A1G7N980</accession>
<sequence length="189" mass="21533">MRRSFSMAAWLVRGLPLRCLVLGVLLMALSGCASTFEAAGKTYQVMKDPSIPVGYPEDRPSQVDLSMLAEANINPNAEGEGTPVRFQILQLKDDSMLMSADYRQLRDDLEEALGTNYLTHDDFTLLPDQFKFYEPFEVEEDTRYIGIIAFYAEPNQAQWKKVLPIDAQGRDYHLLVHLLEREAVLRKET</sequence>
<dbReference type="Proteomes" id="UP000198641">
    <property type="component" value="Unassembled WGS sequence"/>
</dbReference>
<dbReference type="InterPro" id="IPR038706">
    <property type="entry name" value="Type_VI_SciN-like_sf"/>
</dbReference>
<dbReference type="PANTHER" id="PTHR37625">
    <property type="entry name" value="OUTER MEMBRANE LIPOPROTEIN-RELATED"/>
    <property type="match status" value="1"/>
</dbReference>
<reference evidence="1 2" key="1">
    <citation type="submission" date="2016-10" db="EMBL/GenBank/DDBJ databases">
        <authorList>
            <person name="de Groot N.N."/>
        </authorList>
    </citation>
    <scope>NUCLEOTIDE SEQUENCE [LARGE SCALE GENOMIC DNA]</scope>
    <source>
        <strain evidence="1 2">BH539</strain>
    </source>
</reference>
<dbReference type="AlphaFoldDB" id="A0A1G7N980"/>
<dbReference type="NCBIfam" id="TIGR03352">
    <property type="entry name" value="VI_chp_3"/>
    <property type="match status" value="1"/>
</dbReference>
<dbReference type="STRING" id="284577.SAMN05216571_101298"/>
<evidence type="ECO:0000313" key="1">
    <source>
        <dbReference type="EMBL" id="SDF70506.1"/>
    </source>
</evidence>
<dbReference type="InterPro" id="IPR017734">
    <property type="entry name" value="T6SS_SciN"/>
</dbReference>
<dbReference type="EMBL" id="FNCI01000001">
    <property type="protein sequence ID" value="SDF70506.1"/>
    <property type="molecule type" value="Genomic_DNA"/>
</dbReference>
<name>A0A1G7N980_9GAMM</name>
<dbReference type="Gene3D" id="2.60.40.4150">
    <property type="entry name" value="Type VI secretion system, lipoprotein SciN"/>
    <property type="match status" value="1"/>
</dbReference>
<dbReference type="Pfam" id="PF12790">
    <property type="entry name" value="T6SS-SciN"/>
    <property type="match status" value="1"/>
</dbReference>
<dbReference type="PROSITE" id="PS51257">
    <property type="entry name" value="PROKAR_LIPOPROTEIN"/>
    <property type="match status" value="1"/>
</dbReference>